<dbReference type="AlphaFoldDB" id="A0A8T0ISX4"/>
<dbReference type="EMBL" id="CM026422">
    <property type="protein sequence ID" value="KAG0586810.1"/>
    <property type="molecule type" value="Genomic_DNA"/>
</dbReference>
<gene>
    <name evidence="2" type="ORF">KC19_2G119200</name>
</gene>
<keyword evidence="3" id="KW-1185">Reference proteome</keyword>
<dbReference type="Proteomes" id="UP000822688">
    <property type="component" value="Chromosome 2"/>
</dbReference>
<sequence length="292" mass="34165">MLAGAATADKTVIITTLNQAWAAKGAMIDVFLESFHKGENTEFLLNHLVIVALDQKSFERCQELHRHCFMLKTEGVDFSGRKGYMTEDFLKMMWRRMVLLRTILEMGYNFVFTDADILWFRNPFDHFANNTDFQISSDKYRGNPGSFNNLPNCGYQYVQSNNRTIAMYRHWCKGGEDNPTVDEQTLFKRMLRHKEFSTYKVRIQFLETDKFSGFCQRSRNMTKVVTMHANCCTGMDNKVKDLRWAWKDWDFSRSHASVNSSRDKLWHVPAACRHSIWPSPPPRQTKNKVEVP</sequence>
<dbReference type="PANTHER" id="PTHR46038">
    <property type="entry name" value="EXPRESSED PROTEIN-RELATED"/>
    <property type="match status" value="1"/>
</dbReference>
<evidence type="ECO:0000259" key="1">
    <source>
        <dbReference type="Pfam" id="PF03407"/>
    </source>
</evidence>
<dbReference type="InterPro" id="IPR005069">
    <property type="entry name" value="Nucl-diP-sugar_transferase"/>
</dbReference>
<evidence type="ECO:0000313" key="3">
    <source>
        <dbReference type="Proteomes" id="UP000822688"/>
    </source>
</evidence>
<evidence type="ECO:0000313" key="2">
    <source>
        <dbReference type="EMBL" id="KAG0586810.1"/>
    </source>
</evidence>
<dbReference type="Pfam" id="PF03407">
    <property type="entry name" value="Nucleotid_trans"/>
    <property type="match status" value="1"/>
</dbReference>
<name>A0A8T0ISX4_CERPU</name>
<organism evidence="2 3">
    <name type="scientific">Ceratodon purpureus</name>
    <name type="common">Fire moss</name>
    <name type="synonym">Dicranum purpureum</name>
    <dbReference type="NCBI Taxonomy" id="3225"/>
    <lineage>
        <taxon>Eukaryota</taxon>
        <taxon>Viridiplantae</taxon>
        <taxon>Streptophyta</taxon>
        <taxon>Embryophyta</taxon>
        <taxon>Bryophyta</taxon>
        <taxon>Bryophytina</taxon>
        <taxon>Bryopsida</taxon>
        <taxon>Dicranidae</taxon>
        <taxon>Pseudoditrichales</taxon>
        <taxon>Ditrichaceae</taxon>
        <taxon>Ceratodon</taxon>
    </lineage>
</organism>
<feature type="domain" description="Nucleotide-diphospho-sugar transferase" evidence="1">
    <location>
        <begin position="44"/>
        <end position="242"/>
    </location>
</feature>
<comment type="caution">
    <text evidence="2">The sequence shown here is derived from an EMBL/GenBank/DDBJ whole genome shotgun (WGS) entry which is preliminary data.</text>
</comment>
<dbReference type="PANTHER" id="PTHR46038:SF38">
    <property type="entry name" value="GLYCOSYLTRANSFERASE-RELATED"/>
    <property type="match status" value="1"/>
</dbReference>
<reference evidence="2" key="1">
    <citation type="submission" date="2020-06" db="EMBL/GenBank/DDBJ databases">
        <title>WGS assembly of Ceratodon purpureus strain R40.</title>
        <authorList>
            <person name="Carey S.B."/>
            <person name="Jenkins J."/>
            <person name="Shu S."/>
            <person name="Lovell J.T."/>
            <person name="Sreedasyam A."/>
            <person name="Maumus F."/>
            <person name="Tiley G.P."/>
            <person name="Fernandez-Pozo N."/>
            <person name="Barry K."/>
            <person name="Chen C."/>
            <person name="Wang M."/>
            <person name="Lipzen A."/>
            <person name="Daum C."/>
            <person name="Saski C.A."/>
            <person name="Payton A.C."/>
            <person name="Mcbreen J.C."/>
            <person name="Conrad R.E."/>
            <person name="Kollar L.M."/>
            <person name="Olsson S."/>
            <person name="Huttunen S."/>
            <person name="Landis J.B."/>
            <person name="Wickett N.J."/>
            <person name="Johnson M.G."/>
            <person name="Rensing S.A."/>
            <person name="Grimwood J."/>
            <person name="Schmutz J."/>
            <person name="Mcdaniel S.F."/>
        </authorList>
    </citation>
    <scope>NUCLEOTIDE SEQUENCE</scope>
    <source>
        <strain evidence="2">R40</strain>
    </source>
</reference>
<dbReference type="InterPro" id="IPR044821">
    <property type="entry name" value="At1g28695/At4g15970-like"/>
</dbReference>
<accession>A0A8T0ISX4</accession>
<protein>
    <recommendedName>
        <fullName evidence="1">Nucleotide-diphospho-sugar transferase domain-containing protein</fullName>
    </recommendedName>
</protein>
<proteinExistence type="predicted"/>